<keyword evidence="2" id="KW-1185">Reference proteome</keyword>
<organism evidence="1">
    <name type="scientific">Heligmosomoides polygyrus</name>
    <name type="common">Parasitic roundworm</name>
    <dbReference type="NCBI Taxonomy" id="6339"/>
    <lineage>
        <taxon>Eukaryota</taxon>
        <taxon>Metazoa</taxon>
        <taxon>Ecdysozoa</taxon>
        <taxon>Nematoda</taxon>
        <taxon>Chromadorea</taxon>
        <taxon>Rhabditida</taxon>
        <taxon>Rhabditina</taxon>
        <taxon>Rhabditomorpha</taxon>
        <taxon>Strongyloidea</taxon>
        <taxon>Heligmosomidae</taxon>
        <taxon>Heligmosomoides</taxon>
    </lineage>
</organism>
<dbReference type="Gene3D" id="3.60.10.10">
    <property type="entry name" value="Endonuclease/exonuclease/phosphatase"/>
    <property type="match status" value="1"/>
</dbReference>
<name>A0A3P7ZPB3_HELPZ</name>
<dbReference type="AlphaFoldDB" id="A0A3P7ZPB3"/>
<dbReference type="InterPro" id="IPR027124">
    <property type="entry name" value="Swc5/CFDP1/2"/>
</dbReference>
<evidence type="ECO:0000313" key="3">
    <source>
        <dbReference type="WBParaSite" id="HPBE_0001526601-mRNA-1"/>
    </source>
</evidence>
<reference evidence="3" key="2">
    <citation type="submission" date="2019-09" db="UniProtKB">
        <authorList>
            <consortium name="WormBaseParasite"/>
        </authorList>
    </citation>
    <scope>IDENTIFICATION</scope>
</reference>
<evidence type="ECO:0000313" key="1">
    <source>
        <dbReference type="EMBL" id="VDP02272.1"/>
    </source>
</evidence>
<proteinExistence type="predicted"/>
<sequence>MSHRMGVCQFMFVEIVLRRPREPTRLAKLGECGKYESVPGARAASGATELVRQSCNVNRTRVATLNVDQAKDELWSLLDEKTAEVTSRDAIIVVGNQWAHSERILEYADSHNLTIMNTVFRKRDSHLISFYSGNTKTQVDFVLVKNRDRSLVTDAKIVPYETVVPQHRPLVCTFKITTPRVQQVERCDATRIEWWRMREKEAALISRVRLPTVTTVDETWRRATDAILQAARSELCITKPGRKVEKKAWLWTDDVKEKVGAKKALYHLFLGDKTADNWQKNFQTPYSGIASICPSETYEYTVSKMRVEMSLSIK</sequence>
<dbReference type="PANTHER" id="PTHR23227">
    <property type="entry name" value="BUCENTAUR RELATED"/>
    <property type="match status" value="1"/>
</dbReference>
<gene>
    <name evidence="1" type="ORF">HPBE_LOCUS15265</name>
</gene>
<dbReference type="Proteomes" id="UP000050761">
    <property type="component" value="Unassembled WGS sequence"/>
</dbReference>
<dbReference type="InterPro" id="IPR036691">
    <property type="entry name" value="Endo/exonu/phosph_ase_sf"/>
</dbReference>
<reference evidence="1 2" key="1">
    <citation type="submission" date="2018-11" db="EMBL/GenBank/DDBJ databases">
        <authorList>
            <consortium name="Pathogen Informatics"/>
        </authorList>
    </citation>
    <scope>NUCLEOTIDE SEQUENCE [LARGE SCALE GENOMIC DNA]</scope>
</reference>
<dbReference type="EMBL" id="UZAH01028772">
    <property type="protein sequence ID" value="VDP02272.1"/>
    <property type="molecule type" value="Genomic_DNA"/>
</dbReference>
<evidence type="ECO:0000313" key="2">
    <source>
        <dbReference type="Proteomes" id="UP000050761"/>
    </source>
</evidence>
<protein>
    <submittedName>
        <fullName evidence="3">Endo/exonuclease/phosphatase domain-containing protein</fullName>
    </submittedName>
</protein>
<dbReference type="PANTHER" id="PTHR23227:SF67">
    <property type="entry name" value="CRANIOFACIAL DEVELOPMENT PROTEIN 2-LIKE"/>
    <property type="match status" value="1"/>
</dbReference>
<dbReference type="OrthoDB" id="418748at2759"/>
<dbReference type="WBParaSite" id="HPBE_0001526601-mRNA-1">
    <property type="protein sequence ID" value="HPBE_0001526601-mRNA-1"/>
    <property type="gene ID" value="HPBE_0001526601"/>
</dbReference>
<accession>A0A3P7ZPB3</accession>